<evidence type="ECO:0008006" key="9">
    <source>
        <dbReference type="Google" id="ProtNLM"/>
    </source>
</evidence>
<protein>
    <recommendedName>
        <fullName evidence="9">Integrin-like protein</fullName>
    </recommendedName>
</protein>
<dbReference type="GO" id="GO:0007155">
    <property type="term" value="P:cell adhesion"/>
    <property type="evidence" value="ECO:0007669"/>
    <property type="project" value="InterPro"/>
</dbReference>
<organism evidence="7 8">
    <name type="scientific">Streptomyces swartbergensis</name>
    <dbReference type="NCBI Taxonomy" id="487165"/>
    <lineage>
        <taxon>Bacteria</taxon>
        <taxon>Bacillati</taxon>
        <taxon>Actinomycetota</taxon>
        <taxon>Actinomycetes</taxon>
        <taxon>Kitasatosporales</taxon>
        <taxon>Streptomycetaceae</taxon>
        <taxon>Streptomyces</taxon>
    </lineage>
</organism>
<reference evidence="7 8" key="1">
    <citation type="submission" date="2017-05" db="EMBL/GenBank/DDBJ databases">
        <title>Biotechnological potential of actinobacteria isolated from South African environments.</title>
        <authorList>
            <person name="Le Roes-Hill M."/>
            <person name="Prins A."/>
            <person name="Durrell K.A."/>
        </authorList>
    </citation>
    <scope>NUCLEOTIDE SEQUENCE [LARGE SCALE GENOMIC DNA]</scope>
    <source>
        <strain evidence="7 8">HMC13</strain>
    </source>
</reference>
<dbReference type="AlphaFoldDB" id="A0A243RAR9"/>
<dbReference type="GO" id="GO:0008305">
    <property type="term" value="C:integrin complex"/>
    <property type="evidence" value="ECO:0007669"/>
    <property type="project" value="InterPro"/>
</dbReference>
<evidence type="ECO:0000256" key="1">
    <source>
        <dbReference type="ARBA" id="ARBA00022729"/>
    </source>
</evidence>
<dbReference type="Pfam" id="PF13517">
    <property type="entry name" value="FG-GAP_3"/>
    <property type="match status" value="2"/>
</dbReference>
<feature type="signal peptide" evidence="6">
    <location>
        <begin position="1"/>
        <end position="30"/>
    </location>
</feature>
<keyword evidence="2" id="KW-0677">Repeat</keyword>
<evidence type="ECO:0000256" key="3">
    <source>
        <dbReference type="ARBA" id="ARBA00022801"/>
    </source>
</evidence>
<sequence length="480" mass="47420">MAHRTPYALAALTTAAALGAALFTAVPAAAAPAKYADDFNGDGYRDLATAAPYTPVGGKTDAGAVVVTYGSANGISAARRTVLTQDTAGIPGTAEQGDRFGKSLTSGDLNADGYADLVIGSVGEDVGSDADGGSVTVVWGGRSGLSSGKGVPDPAVSAHDEYGMSLTVGDFDGDGRPDLAAGSTGSDIWIHEGFTKASGPGARHELATGLQTGNSIYGAQDLSAGDLDGDGTDDLVVTGSEASTYDDGNMIYLGSASGFTYQTFLRSGGWELAAVGDLNGDGYDDVVSAAYGGVAGDGKSIGGSVTAYLGSAQGVRTQPQTTINQDTPGVPGADEDGDWFGNALSIADVNGDGYGDLAVGTLYESVGTVQSAGSVTVLRGSAAGLTATGAQSLTQNSAGVPGTAESADRFGASVRLSDLNGDGKADLSLGADGENHPSGAVHSLRGSASGVTTKNAISFGPGSLGMSTTGYLRLGQDMLG</sequence>
<dbReference type="PANTHER" id="PTHR23221:SF7">
    <property type="entry name" value="PHOSPHATIDYLINOSITOL-GLYCAN-SPECIFIC PHOSPHOLIPASE D"/>
    <property type="match status" value="1"/>
</dbReference>
<evidence type="ECO:0000256" key="4">
    <source>
        <dbReference type="ARBA" id="ARBA00023180"/>
    </source>
</evidence>
<dbReference type="SMART" id="SM00191">
    <property type="entry name" value="Int_alpha"/>
    <property type="match status" value="6"/>
</dbReference>
<evidence type="ECO:0000256" key="5">
    <source>
        <dbReference type="SAM" id="MobiDB-lite"/>
    </source>
</evidence>
<evidence type="ECO:0000256" key="2">
    <source>
        <dbReference type="ARBA" id="ARBA00022737"/>
    </source>
</evidence>
<dbReference type="Gene3D" id="2.130.10.130">
    <property type="entry name" value="Integrin alpha, N-terminal"/>
    <property type="match status" value="3"/>
</dbReference>
<dbReference type="InterPro" id="IPR013519">
    <property type="entry name" value="Int_alpha_beta-p"/>
</dbReference>
<dbReference type="PRINTS" id="PR01185">
    <property type="entry name" value="INTEGRINA"/>
</dbReference>
<keyword evidence="3" id="KW-0378">Hydrolase</keyword>
<dbReference type="GO" id="GO:0016787">
    <property type="term" value="F:hydrolase activity"/>
    <property type="evidence" value="ECO:0007669"/>
    <property type="project" value="UniProtKB-KW"/>
</dbReference>
<dbReference type="InterPro" id="IPR028994">
    <property type="entry name" value="Integrin_alpha_N"/>
</dbReference>
<keyword evidence="8" id="KW-1185">Reference proteome</keyword>
<gene>
    <name evidence="7" type="ORF">CA983_39185</name>
</gene>
<evidence type="ECO:0000313" key="7">
    <source>
        <dbReference type="EMBL" id="OUC91746.1"/>
    </source>
</evidence>
<dbReference type="InterPro" id="IPR000413">
    <property type="entry name" value="Integrin_alpha"/>
</dbReference>
<evidence type="ECO:0000256" key="6">
    <source>
        <dbReference type="SAM" id="SignalP"/>
    </source>
</evidence>
<dbReference type="PANTHER" id="PTHR23221">
    <property type="entry name" value="GLYCOSYLPHOSPHATIDYLINOSITOL PHOSPHOLIPASE D"/>
    <property type="match status" value="1"/>
</dbReference>
<dbReference type="EMBL" id="NGFN01000441">
    <property type="protein sequence ID" value="OUC91746.1"/>
    <property type="molecule type" value="Genomic_DNA"/>
</dbReference>
<dbReference type="Pfam" id="PF01839">
    <property type="entry name" value="FG-GAP"/>
    <property type="match status" value="3"/>
</dbReference>
<evidence type="ECO:0000313" key="8">
    <source>
        <dbReference type="Proteomes" id="UP000195105"/>
    </source>
</evidence>
<dbReference type="InterPro" id="IPR013517">
    <property type="entry name" value="FG-GAP"/>
</dbReference>
<keyword evidence="1 6" id="KW-0732">Signal</keyword>
<proteinExistence type="predicted"/>
<name>A0A243RAR9_9ACTN</name>
<keyword evidence="4" id="KW-0325">Glycoprotein</keyword>
<dbReference type="Proteomes" id="UP000195105">
    <property type="component" value="Unassembled WGS sequence"/>
</dbReference>
<feature type="region of interest" description="Disordered" evidence="5">
    <location>
        <begin position="427"/>
        <end position="447"/>
    </location>
</feature>
<dbReference type="SUPFAM" id="SSF69318">
    <property type="entry name" value="Integrin alpha N-terminal domain"/>
    <property type="match status" value="1"/>
</dbReference>
<comment type="caution">
    <text evidence="7">The sequence shown here is derived from an EMBL/GenBank/DDBJ whole genome shotgun (WGS) entry which is preliminary data.</text>
</comment>
<dbReference type="RefSeq" id="WP_086605489.1">
    <property type="nucleotide sequence ID" value="NZ_NGFN01000441.1"/>
</dbReference>
<accession>A0A243RAR9</accession>
<feature type="chain" id="PRO_5012218983" description="Integrin-like protein" evidence="6">
    <location>
        <begin position="31"/>
        <end position="480"/>
    </location>
</feature>
<dbReference type="PROSITE" id="PS51470">
    <property type="entry name" value="FG_GAP"/>
    <property type="match status" value="3"/>
</dbReference>